<dbReference type="Proteomes" id="UP001523566">
    <property type="component" value="Unassembled WGS sequence"/>
</dbReference>
<evidence type="ECO:0000259" key="1">
    <source>
        <dbReference type="Pfam" id="PF24292"/>
    </source>
</evidence>
<protein>
    <recommendedName>
        <fullName evidence="1">DUF7479 domain-containing protein</fullName>
    </recommendedName>
</protein>
<reference evidence="2 3" key="1">
    <citation type="journal article" date="2022" name="Genome Biol. Evol.">
        <title>Host diet, physiology and behaviors set the stage for Lachnospiraceae cladogenesis.</title>
        <authorList>
            <person name="Vera-Ponce De Leon A."/>
            <person name="Schneider M."/>
            <person name="Jahnes B.C."/>
            <person name="Sadowski V."/>
            <person name="Camuy-Velez L.A."/>
            <person name="Duan J."/>
            <person name="Sabree Z.L."/>
        </authorList>
    </citation>
    <scope>NUCLEOTIDE SEQUENCE [LARGE SCALE GENOMIC DNA]</scope>
    <source>
        <strain evidence="2 3">PAL113</strain>
    </source>
</reference>
<name>A0ABT1E8D0_9FIRM</name>
<dbReference type="InterPro" id="IPR055902">
    <property type="entry name" value="DUF7479"/>
</dbReference>
<evidence type="ECO:0000313" key="3">
    <source>
        <dbReference type="Proteomes" id="UP001523566"/>
    </source>
</evidence>
<dbReference type="EMBL" id="JAMZFW010000007">
    <property type="protein sequence ID" value="MCP1102087.1"/>
    <property type="molecule type" value="Genomic_DNA"/>
</dbReference>
<organism evidence="2 3">
    <name type="scientific">Aequitasia blattaphilus</name>
    <dbReference type="NCBI Taxonomy" id="2949332"/>
    <lineage>
        <taxon>Bacteria</taxon>
        <taxon>Bacillati</taxon>
        <taxon>Bacillota</taxon>
        <taxon>Clostridia</taxon>
        <taxon>Lachnospirales</taxon>
        <taxon>Lachnospiraceae</taxon>
        <taxon>Aequitasia</taxon>
    </lineage>
</organism>
<proteinExistence type="predicted"/>
<feature type="domain" description="DUF7479" evidence="1">
    <location>
        <begin position="11"/>
        <end position="69"/>
    </location>
</feature>
<evidence type="ECO:0000313" key="2">
    <source>
        <dbReference type="EMBL" id="MCP1102087.1"/>
    </source>
</evidence>
<dbReference type="InterPro" id="IPR054656">
    <property type="entry name" value="DVU_1557-like"/>
</dbReference>
<dbReference type="RefSeq" id="WP_262065872.1">
    <property type="nucleotide sequence ID" value="NZ_JAMXOD010000007.1"/>
</dbReference>
<keyword evidence="3" id="KW-1185">Reference proteome</keyword>
<dbReference type="NCBIfam" id="NF045645">
    <property type="entry name" value="DVU_1557_fam"/>
    <property type="match status" value="1"/>
</dbReference>
<gene>
    <name evidence="2" type="ORF">NK125_06600</name>
</gene>
<sequence length="69" mass="7727">MADYQYDEEVKLLCGKCDLPLETRSVTLSYMDSAFPVGLPACPKCGMVYIPEALARGRMLHVEKSLEDK</sequence>
<comment type="caution">
    <text evidence="2">The sequence shown here is derived from an EMBL/GenBank/DDBJ whole genome shotgun (WGS) entry which is preliminary data.</text>
</comment>
<accession>A0ABT1E8D0</accession>
<dbReference type="Pfam" id="PF24292">
    <property type="entry name" value="DUF7479"/>
    <property type="match status" value="1"/>
</dbReference>